<organism evidence="1 2">
    <name type="scientific">Rhizophagus clarus</name>
    <dbReference type="NCBI Taxonomy" id="94130"/>
    <lineage>
        <taxon>Eukaryota</taxon>
        <taxon>Fungi</taxon>
        <taxon>Fungi incertae sedis</taxon>
        <taxon>Mucoromycota</taxon>
        <taxon>Glomeromycotina</taxon>
        <taxon>Glomeromycetes</taxon>
        <taxon>Glomerales</taxon>
        <taxon>Glomeraceae</taxon>
        <taxon>Rhizophagus</taxon>
    </lineage>
</organism>
<dbReference type="AlphaFoldDB" id="A0A2Z6QUR8"/>
<keyword evidence="2" id="KW-1185">Reference proteome</keyword>
<protein>
    <submittedName>
        <fullName evidence="1">Uncharacterized protein</fullName>
    </submittedName>
</protein>
<accession>A0A2Z6QUR8</accession>
<proteinExistence type="predicted"/>
<evidence type="ECO:0000313" key="1">
    <source>
        <dbReference type="EMBL" id="GBB83986.1"/>
    </source>
</evidence>
<name>A0A2Z6QUR8_9GLOM</name>
<reference evidence="1 2" key="1">
    <citation type="submission" date="2017-11" db="EMBL/GenBank/DDBJ databases">
        <title>The genome of Rhizophagus clarus HR1 reveals common genetic basis of auxotrophy among arbuscular mycorrhizal fungi.</title>
        <authorList>
            <person name="Kobayashi Y."/>
        </authorList>
    </citation>
    <scope>NUCLEOTIDE SEQUENCE [LARGE SCALE GENOMIC DNA]</scope>
    <source>
        <strain evidence="1 2">HR1</strain>
    </source>
</reference>
<evidence type="ECO:0000313" key="2">
    <source>
        <dbReference type="Proteomes" id="UP000247702"/>
    </source>
</evidence>
<comment type="caution">
    <text evidence="1">The sequence shown here is derived from an EMBL/GenBank/DDBJ whole genome shotgun (WGS) entry which is preliminary data.</text>
</comment>
<sequence length="83" mass="9982">MSRDYYANIIFNKQQKVIACFKSEDGLMRALGKTILKDTYTEQWQVQIQNEKFKKRKIQKFKKTKKDMVMEDGSNRKDKNIEL</sequence>
<gene>
    <name evidence="1" type="ORF">RclHR1_10630004</name>
</gene>
<dbReference type="EMBL" id="BEXD01000073">
    <property type="protein sequence ID" value="GBB83986.1"/>
    <property type="molecule type" value="Genomic_DNA"/>
</dbReference>
<dbReference type="Proteomes" id="UP000247702">
    <property type="component" value="Unassembled WGS sequence"/>
</dbReference>